<gene>
    <name evidence="1" type="ORF">CFBP7129_29495</name>
</gene>
<dbReference type="Proteomes" id="UP000298649">
    <property type="component" value="Plasmid pAtCFBP7129b"/>
</dbReference>
<dbReference type="EMBL" id="CP039925">
    <property type="protein sequence ID" value="QCL98292.1"/>
    <property type="molecule type" value="Genomic_DNA"/>
</dbReference>
<name>A0A4D7Z360_AGRTU</name>
<organism evidence="1 2">
    <name type="scientific">Agrobacterium tumefaciens</name>
    <dbReference type="NCBI Taxonomy" id="358"/>
    <lineage>
        <taxon>Bacteria</taxon>
        <taxon>Pseudomonadati</taxon>
        <taxon>Pseudomonadota</taxon>
        <taxon>Alphaproteobacteria</taxon>
        <taxon>Hyphomicrobiales</taxon>
        <taxon>Rhizobiaceae</taxon>
        <taxon>Rhizobium/Agrobacterium group</taxon>
        <taxon>Agrobacterium</taxon>
        <taxon>Agrobacterium tumefaciens complex</taxon>
    </lineage>
</organism>
<protein>
    <submittedName>
        <fullName evidence="1">Uncharacterized protein</fullName>
    </submittedName>
</protein>
<evidence type="ECO:0000313" key="1">
    <source>
        <dbReference type="EMBL" id="QCL98292.1"/>
    </source>
</evidence>
<sequence length="81" mass="8991">MPIDERPDKHGTAEGAHRLALITVIRALVDNASVADPGLRKRITTDVEAYIMRLDPQSELEFDFAERARSFAANLLKPSDS</sequence>
<dbReference type="RefSeq" id="WP_137006540.1">
    <property type="nucleotide sequence ID" value="NZ_CP039925.1"/>
</dbReference>
<keyword evidence="1" id="KW-0614">Plasmid</keyword>
<dbReference type="AlphaFoldDB" id="A0A4D7Z360"/>
<evidence type="ECO:0000313" key="2">
    <source>
        <dbReference type="Proteomes" id="UP000298649"/>
    </source>
</evidence>
<accession>A0A4D7Z360</accession>
<geneLocation type="plasmid" evidence="2">
    <name>patcfbp7129b</name>
</geneLocation>
<proteinExistence type="predicted"/>
<reference evidence="1 2" key="1">
    <citation type="submission" date="2019-04" db="EMBL/GenBank/DDBJ databases">
        <title>Complete genome sequence of Agrobacterium tumefaciens CFBP7129.</title>
        <authorList>
            <person name="Haryono M."/>
            <person name="Lin Y.-C."/>
            <person name="Lai E.-M."/>
            <person name="Kuo C.-H."/>
        </authorList>
    </citation>
    <scope>NUCLEOTIDE SEQUENCE [LARGE SCALE GENOMIC DNA]</scope>
    <source>
        <strain evidence="1 2">CFBP7129</strain>
        <plasmid evidence="2">patcfbp7129b</plasmid>
    </source>
</reference>